<dbReference type="EMBL" id="JAFCJH010000010">
    <property type="protein sequence ID" value="MBR0796140.1"/>
    <property type="molecule type" value="Genomic_DNA"/>
</dbReference>
<dbReference type="RefSeq" id="WP_212398333.1">
    <property type="nucleotide sequence ID" value="NZ_JAFCJH010000010.1"/>
</dbReference>
<evidence type="ECO:0000313" key="2">
    <source>
        <dbReference type="EMBL" id="MBR0796140.1"/>
    </source>
</evidence>
<feature type="region of interest" description="Disordered" evidence="1">
    <location>
        <begin position="1"/>
        <end position="20"/>
    </location>
</feature>
<evidence type="ECO:0000313" key="3">
    <source>
        <dbReference type="Proteomes" id="UP001315278"/>
    </source>
</evidence>
<protein>
    <recommendedName>
        <fullName evidence="4">Transposase</fullName>
    </recommendedName>
</protein>
<accession>A0ABS5FH87</accession>
<evidence type="ECO:0000256" key="1">
    <source>
        <dbReference type="SAM" id="MobiDB-lite"/>
    </source>
</evidence>
<comment type="caution">
    <text evidence="2">The sequence shown here is derived from an EMBL/GenBank/DDBJ whole genome shotgun (WGS) entry which is preliminary data.</text>
</comment>
<dbReference type="Proteomes" id="UP001315278">
    <property type="component" value="Unassembled WGS sequence"/>
</dbReference>
<reference evidence="3" key="1">
    <citation type="journal article" date="2021" name="ISME J.">
        <title>Evolutionary origin and ecological implication of a unique nif island in free-living Bradyrhizobium lineages.</title>
        <authorList>
            <person name="Tao J."/>
        </authorList>
    </citation>
    <scope>NUCLEOTIDE SEQUENCE [LARGE SCALE GENOMIC DNA]</scope>
    <source>
        <strain evidence="3">SZCCT0434</strain>
    </source>
</reference>
<keyword evidence="3" id="KW-1185">Reference proteome</keyword>
<proteinExistence type="predicted"/>
<name>A0ABS5FH87_9BRAD</name>
<sequence length="60" mass="6628">MKDSDKSCRESAKPRRHPRAIARLDRAIRYAAASRLKHSRIWNTGSPACAGDDTGGLFDS</sequence>
<gene>
    <name evidence="2" type="ORF">JQ615_12145</name>
</gene>
<evidence type="ECO:0008006" key="4">
    <source>
        <dbReference type="Google" id="ProtNLM"/>
    </source>
</evidence>
<feature type="compositionally biased region" description="Basic and acidic residues" evidence="1">
    <location>
        <begin position="1"/>
        <end position="13"/>
    </location>
</feature>
<organism evidence="2 3">
    <name type="scientific">Bradyrhizobium jicamae</name>
    <dbReference type="NCBI Taxonomy" id="280332"/>
    <lineage>
        <taxon>Bacteria</taxon>
        <taxon>Pseudomonadati</taxon>
        <taxon>Pseudomonadota</taxon>
        <taxon>Alphaproteobacteria</taxon>
        <taxon>Hyphomicrobiales</taxon>
        <taxon>Nitrobacteraceae</taxon>
        <taxon>Bradyrhizobium</taxon>
    </lineage>
</organism>